<proteinExistence type="predicted"/>
<dbReference type="InterPro" id="IPR005105">
    <property type="entry name" value="GlnD_Uridyltrans_N"/>
</dbReference>
<dbReference type="HOGENOM" id="CLU_027866_2_1_6"/>
<evidence type="ECO:0000313" key="5">
    <source>
        <dbReference type="Proteomes" id="UP000001962"/>
    </source>
</evidence>
<dbReference type="InterPro" id="IPR018821">
    <property type="entry name" value="DUF294_put_nucleoTrafse_sb-bd"/>
</dbReference>
<evidence type="ECO:0000256" key="1">
    <source>
        <dbReference type="SAM" id="MobiDB-lite"/>
    </source>
</evidence>
<feature type="domain" description="Protein-PII uridylyltransferase N-terminal" evidence="2">
    <location>
        <begin position="52"/>
        <end position="186"/>
    </location>
</feature>
<dbReference type="AlphaFoldDB" id="Q0A6Z6"/>
<protein>
    <recommendedName>
        <fullName evidence="6">CBS domain-containing protein</fullName>
    </recommendedName>
</protein>
<gene>
    <name evidence="4" type="ordered locus">Mlg_2049</name>
</gene>
<dbReference type="CDD" id="cd05401">
    <property type="entry name" value="NT_GlnE_GlnD_like"/>
    <property type="match status" value="1"/>
</dbReference>
<feature type="domain" description="DUF294" evidence="3">
    <location>
        <begin position="224"/>
        <end position="367"/>
    </location>
</feature>
<dbReference type="EMBL" id="CP000453">
    <property type="protein sequence ID" value="ABI57391.1"/>
    <property type="molecule type" value="Genomic_DNA"/>
</dbReference>
<dbReference type="Pfam" id="PF10335">
    <property type="entry name" value="DUF294_C"/>
    <property type="match status" value="1"/>
</dbReference>
<organism evidence="4 5">
    <name type="scientific">Alkalilimnicola ehrlichii (strain ATCC BAA-1101 / DSM 17681 / MLHE-1)</name>
    <dbReference type="NCBI Taxonomy" id="187272"/>
    <lineage>
        <taxon>Bacteria</taxon>
        <taxon>Pseudomonadati</taxon>
        <taxon>Pseudomonadota</taxon>
        <taxon>Gammaproteobacteria</taxon>
        <taxon>Chromatiales</taxon>
        <taxon>Ectothiorhodospiraceae</taxon>
        <taxon>Alkalilimnicola</taxon>
    </lineage>
</organism>
<evidence type="ECO:0008006" key="6">
    <source>
        <dbReference type="Google" id="ProtNLM"/>
    </source>
</evidence>
<evidence type="ECO:0000259" key="3">
    <source>
        <dbReference type="Pfam" id="PF10335"/>
    </source>
</evidence>
<dbReference type="GO" id="GO:0008773">
    <property type="term" value="F:[protein-PII] uridylyltransferase activity"/>
    <property type="evidence" value="ECO:0007669"/>
    <property type="project" value="InterPro"/>
</dbReference>
<keyword evidence="5" id="KW-1185">Reference proteome</keyword>
<evidence type="ECO:0000313" key="4">
    <source>
        <dbReference type="EMBL" id="ABI57391.1"/>
    </source>
</evidence>
<evidence type="ECO:0000259" key="2">
    <source>
        <dbReference type="Pfam" id="PF03445"/>
    </source>
</evidence>
<feature type="compositionally biased region" description="Gly residues" evidence="1">
    <location>
        <begin position="17"/>
        <end position="31"/>
    </location>
</feature>
<dbReference type="KEGG" id="aeh:Mlg_2049"/>
<sequence length="373" mass="39538">MDETQDQGAPGASESGAGSGATAGTGAEGTGLGRALEQASDLAAIQAVAGRFPEGQAALQRSGRDAVTQARIVSGWVDALTRRLIVLAEAEMGTPAPGPWAWLACGSQGRGEQTVHTDQDNALVYGDDLPPGADDWYRRLAGRVTEGLAACGLPHCPGGVSPANGDWRRSVGSWRRALLTVIEAPGRKAVMLATHYLDLRVVAGDPALFEPVRREALERAASNRRFLARLSDGATRPRPPWHGLGRVWTPWWGANAGRVDLKQGGLLPLVQLARVYAVRAGLPAHHTLERLQQAAGAGTLDRGEAGALIQGYQVVAGIRARLHAEAIDAGRPLHNQVPVAALSRGEYAALRAAFRSILRRQRALRRAVVREGL</sequence>
<dbReference type="eggNOG" id="COG2905">
    <property type="taxonomic scope" value="Bacteria"/>
</dbReference>
<dbReference type="Pfam" id="PF03445">
    <property type="entry name" value="DUF294"/>
    <property type="match status" value="1"/>
</dbReference>
<feature type="region of interest" description="Disordered" evidence="1">
    <location>
        <begin position="1"/>
        <end position="31"/>
    </location>
</feature>
<name>Q0A6Z6_ALKEH</name>
<accession>Q0A6Z6</accession>
<dbReference type="Proteomes" id="UP000001962">
    <property type="component" value="Chromosome"/>
</dbReference>
<reference evidence="5" key="1">
    <citation type="submission" date="2006-08" db="EMBL/GenBank/DDBJ databases">
        <title>Complete sequence of Alkalilimnicola ehrilichei MLHE-1.</title>
        <authorList>
            <person name="Copeland A."/>
            <person name="Lucas S."/>
            <person name="Lapidus A."/>
            <person name="Barry K."/>
            <person name="Detter J.C."/>
            <person name="Glavina del Rio T."/>
            <person name="Hammon N."/>
            <person name="Israni S."/>
            <person name="Dalin E."/>
            <person name="Tice H."/>
            <person name="Pitluck S."/>
            <person name="Sims D."/>
            <person name="Brettin T."/>
            <person name="Bruce D."/>
            <person name="Han C."/>
            <person name="Tapia R."/>
            <person name="Gilna P."/>
            <person name="Schmutz J."/>
            <person name="Larimer F."/>
            <person name="Land M."/>
            <person name="Hauser L."/>
            <person name="Kyrpides N."/>
            <person name="Mikhailova N."/>
            <person name="Oremland R.S."/>
            <person name="Hoeft S.E."/>
            <person name="Switzer-Blum J."/>
            <person name="Kulp T."/>
            <person name="King G."/>
            <person name="Tabita R."/>
            <person name="Witte B."/>
            <person name="Santini J.M."/>
            <person name="Basu P."/>
            <person name="Hollibaugh J.T."/>
            <person name="Xie G."/>
            <person name="Stolz J.F."/>
            <person name="Richardson P."/>
        </authorList>
    </citation>
    <scope>NUCLEOTIDE SEQUENCE [LARGE SCALE GENOMIC DNA]</scope>
    <source>
        <strain evidence="5">ATCC BAA-1101 / DSM 17681 / MLHE-1</strain>
    </source>
</reference>